<sequence length="253" mass="27032">MDLTYVFKSFASITPPPSTPTPTGSTGCTYPSQILNLTNWKITLPTGSSGSPTEILQPSLATYTIDPYFKVNSNCTGVQFRAPTNGVTTSGSGYPRSELREMANNGTTLASWSTTSGTHTMIIDQAIMAVPTGKKHVVAGQIHDASDDVIVIRLEYPKLFIDINGNDGNILDSNYTLGKRFTVKFVATGGSISVYYNNSPTPAQTISKSTTGCYFKAGAYTQSNCSTESSNGATCGANNYGEVHIYNVMVTHQ</sequence>
<keyword evidence="2" id="KW-0456">Lyase</keyword>
<dbReference type="Pfam" id="PF08787">
    <property type="entry name" value="Alginate_lyase2"/>
    <property type="match status" value="1"/>
</dbReference>
<gene>
    <name evidence="2" type="ORF">A3D77_00320</name>
</gene>
<proteinExistence type="predicted"/>
<dbReference type="SUPFAM" id="SSF49899">
    <property type="entry name" value="Concanavalin A-like lectins/glucanases"/>
    <property type="match status" value="1"/>
</dbReference>
<evidence type="ECO:0000313" key="3">
    <source>
        <dbReference type="Proteomes" id="UP000176923"/>
    </source>
</evidence>
<dbReference type="InterPro" id="IPR014895">
    <property type="entry name" value="Alginate_lyase_2"/>
</dbReference>
<dbReference type="EMBL" id="MFJL01000039">
    <property type="protein sequence ID" value="OGG13233.1"/>
    <property type="molecule type" value="Genomic_DNA"/>
</dbReference>
<evidence type="ECO:0000259" key="1">
    <source>
        <dbReference type="Pfam" id="PF08787"/>
    </source>
</evidence>
<dbReference type="GO" id="GO:0016829">
    <property type="term" value="F:lyase activity"/>
    <property type="evidence" value="ECO:0007669"/>
    <property type="project" value="UniProtKB-KW"/>
</dbReference>
<name>A0A1F5ZLI1_9BACT</name>
<feature type="domain" description="Alginate lyase 2" evidence="1">
    <location>
        <begin position="35"/>
        <end position="252"/>
    </location>
</feature>
<dbReference type="InterPro" id="IPR013320">
    <property type="entry name" value="ConA-like_dom_sf"/>
</dbReference>
<dbReference type="Proteomes" id="UP000176923">
    <property type="component" value="Unassembled WGS sequence"/>
</dbReference>
<protein>
    <submittedName>
        <fullName evidence="2">Alginate lyase</fullName>
    </submittedName>
</protein>
<dbReference type="AlphaFoldDB" id="A0A1F5ZLI1"/>
<evidence type="ECO:0000313" key="2">
    <source>
        <dbReference type="EMBL" id="OGG13233.1"/>
    </source>
</evidence>
<reference evidence="2 3" key="1">
    <citation type="journal article" date="2016" name="Nat. Commun.">
        <title>Thousands of microbial genomes shed light on interconnected biogeochemical processes in an aquifer system.</title>
        <authorList>
            <person name="Anantharaman K."/>
            <person name="Brown C.T."/>
            <person name="Hug L.A."/>
            <person name="Sharon I."/>
            <person name="Castelle C.J."/>
            <person name="Probst A.J."/>
            <person name="Thomas B.C."/>
            <person name="Singh A."/>
            <person name="Wilkins M.J."/>
            <person name="Karaoz U."/>
            <person name="Brodie E.L."/>
            <person name="Williams K.H."/>
            <person name="Hubbard S.S."/>
            <person name="Banfield J.F."/>
        </authorList>
    </citation>
    <scope>NUCLEOTIDE SEQUENCE [LARGE SCALE GENOMIC DNA]</scope>
</reference>
<organism evidence="2 3">
    <name type="scientific">Candidatus Gottesmanbacteria bacterium RIFCSPHIGHO2_02_FULL_39_11</name>
    <dbReference type="NCBI Taxonomy" id="1798382"/>
    <lineage>
        <taxon>Bacteria</taxon>
        <taxon>Candidatus Gottesmaniibacteriota</taxon>
    </lineage>
</organism>
<dbReference type="STRING" id="1798382.A3D77_00320"/>
<accession>A0A1F5ZLI1</accession>
<dbReference type="Gene3D" id="2.60.120.200">
    <property type="match status" value="1"/>
</dbReference>
<comment type="caution">
    <text evidence="2">The sequence shown here is derived from an EMBL/GenBank/DDBJ whole genome shotgun (WGS) entry which is preliminary data.</text>
</comment>